<feature type="transmembrane region" description="Helical" evidence="1">
    <location>
        <begin position="234"/>
        <end position="253"/>
    </location>
</feature>
<keyword evidence="3" id="KW-1185">Reference proteome</keyword>
<dbReference type="RefSeq" id="WP_093834691.1">
    <property type="nucleotide sequence ID" value="NZ_FOLQ01000037.1"/>
</dbReference>
<feature type="transmembrane region" description="Helical" evidence="1">
    <location>
        <begin position="203"/>
        <end position="222"/>
    </location>
</feature>
<organism evidence="2 3">
    <name type="scientific">Spirosoma endophyticum</name>
    <dbReference type="NCBI Taxonomy" id="662367"/>
    <lineage>
        <taxon>Bacteria</taxon>
        <taxon>Pseudomonadati</taxon>
        <taxon>Bacteroidota</taxon>
        <taxon>Cytophagia</taxon>
        <taxon>Cytophagales</taxon>
        <taxon>Cytophagaceae</taxon>
        <taxon>Spirosoma</taxon>
    </lineage>
</organism>
<keyword evidence="1" id="KW-0812">Transmembrane</keyword>
<feature type="transmembrane region" description="Helical" evidence="1">
    <location>
        <begin position="46"/>
        <end position="64"/>
    </location>
</feature>
<protein>
    <recommendedName>
        <fullName evidence="4">DoxX protein</fullName>
    </recommendedName>
</protein>
<keyword evidence="1" id="KW-1133">Transmembrane helix</keyword>
<dbReference type="AlphaFoldDB" id="A0A1I2H1F6"/>
<dbReference type="EMBL" id="FOLQ01000037">
    <property type="protein sequence ID" value="SFF23915.1"/>
    <property type="molecule type" value="Genomic_DNA"/>
</dbReference>
<sequence>MNLLVRIGRAFYAAALVVYGCQQIYFGTFRDVFFSVYQQHLPFLNVFAWLFGLYLIITGALLVVPSAGKKAALLMGAVWLSLFLGTHMTYELISEPNKLYHLGLWTTPLKELALAGGAFVVAYSFETPRTGTLAVLENIMPYGNLFFLYTMTSYGISHLIYAAFLEGTVPSWMANHLFWVNLTGVALTASGIALILGIRIRIIALLLSLMIFLWFWLVHVPGALWDPVGNRGNLLASAFDALAYSGVALLIGLTMKQQKWVADIEGWR</sequence>
<evidence type="ECO:0008006" key="4">
    <source>
        <dbReference type="Google" id="ProtNLM"/>
    </source>
</evidence>
<proteinExistence type="predicted"/>
<evidence type="ECO:0000256" key="1">
    <source>
        <dbReference type="SAM" id="Phobius"/>
    </source>
</evidence>
<feature type="transmembrane region" description="Helical" evidence="1">
    <location>
        <begin position="71"/>
        <end position="90"/>
    </location>
</feature>
<dbReference type="PROSITE" id="PS51257">
    <property type="entry name" value="PROKAR_LIPOPROTEIN"/>
    <property type="match status" value="1"/>
</dbReference>
<evidence type="ECO:0000313" key="2">
    <source>
        <dbReference type="EMBL" id="SFF23915.1"/>
    </source>
</evidence>
<keyword evidence="1" id="KW-0472">Membrane</keyword>
<reference evidence="2 3" key="1">
    <citation type="submission" date="2016-10" db="EMBL/GenBank/DDBJ databases">
        <authorList>
            <person name="de Groot N.N."/>
        </authorList>
    </citation>
    <scope>NUCLEOTIDE SEQUENCE [LARGE SCALE GENOMIC DNA]</scope>
    <source>
        <strain evidence="2 3">DSM 26130</strain>
    </source>
</reference>
<feature type="transmembrane region" description="Helical" evidence="1">
    <location>
        <begin position="176"/>
        <end position="196"/>
    </location>
</feature>
<evidence type="ECO:0000313" key="3">
    <source>
        <dbReference type="Proteomes" id="UP000198598"/>
    </source>
</evidence>
<feature type="transmembrane region" description="Helical" evidence="1">
    <location>
        <begin position="102"/>
        <end position="125"/>
    </location>
</feature>
<gene>
    <name evidence="2" type="ORF">SAMN05216167_13734</name>
</gene>
<dbReference type="Proteomes" id="UP000198598">
    <property type="component" value="Unassembled WGS sequence"/>
</dbReference>
<name>A0A1I2H1F6_9BACT</name>
<dbReference type="OrthoDB" id="1122300at2"/>
<accession>A0A1I2H1F6</accession>
<dbReference type="STRING" id="662367.SAMN05216167_13734"/>
<feature type="transmembrane region" description="Helical" evidence="1">
    <location>
        <begin position="7"/>
        <end position="26"/>
    </location>
</feature>
<feature type="transmembrane region" description="Helical" evidence="1">
    <location>
        <begin position="146"/>
        <end position="164"/>
    </location>
</feature>